<evidence type="ECO:0000313" key="1">
    <source>
        <dbReference type="EnsemblPlants" id="AVESA.00010b.r2.4DG0729530.1.CDS"/>
    </source>
</evidence>
<keyword evidence="2" id="KW-1185">Reference proteome</keyword>
<reference evidence="1" key="1">
    <citation type="submission" date="2021-05" db="EMBL/GenBank/DDBJ databases">
        <authorList>
            <person name="Scholz U."/>
            <person name="Mascher M."/>
            <person name="Fiebig A."/>
        </authorList>
    </citation>
    <scope>NUCLEOTIDE SEQUENCE [LARGE SCALE GENOMIC DNA]</scope>
</reference>
<sequence length="187" mass="21540">MYLFQLLNVYRTRYDTGGLYWPIAHNTVIFSLVLTQIICLGVFGLKESPVAAGFTIPLIILTLLFNQYCRKRLLPLFKTFPAQDLIDLDREDERLGRMEHIHDRLHTAYCQFPETEDIIELEKIKIDGNGEEESCSSGESKGKENPQEQEPRRELSHPTLKGLPVSRLQNAVRSITFLIRLHKRGVS</sequence>
<protein>
    <submittedName>
        <fullName evidence="1">Uncharacterized protein</fullName>
    </submittedName>
</protein>
<dbReference type="EnsemblPlants" id="AVESA.00010b.r2.4DG0729530.1">
    <property type="protein sequence ID" value="AVESA.00010b.r2.4DG0729530.1.CDS"/>
    <property type="gene ID" value="AVESA.00010b.r2.4DG0729530"/>
</dbReference>
<evidence type="ECO:0000313" key="2">
    <source>
        <dbReference type="Proteomes" id="UP001732700"/>
    </source>
</evidence>
<reference evidence="1" key="2">
    <citation type="submission" date="2025-09" db="UniProtKB">
        <authorList>
            <consortium name="EnsemblPlants"/>
        </authorList>
    </citation>
    <scope>IDENTIFICATION</scope>
</reference>
<name>A0ACD5X2T4_AVESA</name>
<dbReference type="Proteomes" id="UP001732700">
    <property type="component" value="Chromosome 4D"/>
</dbReference>
<organism evidence="1 2">
    <name type="scientific">Avena sativa</name>
    <name type="common">Oat</name>
    <dbReference type="NCBI Taxonomy" id="4498"/>
    <lineage>
        <taxon>Eukaryota</taxon>
        <taxon>Viridiplantae</taxon>
        <taxon>Streptophyta</taxon>
        <taxon>Embryophyta</taxon>
        <taxon>Tracheophyta</taxon>
        <taxon>Spermatophyta</taxon>
        <taxon>Magnoliopsida</taxon>
        <taxon>Liliopsida</taxon>
        <taxon>Poales</taxon>
        <taxon>Poaceae</taxon>
        <taxon>BOP clade</taxon>
        <taxon>Pooideae</taxon>
        <taxon>Poodae</taxon>
        <taxon>Poeae</taxon>
        <taxon>Poeae Chloroplast Group 1 (Aveneae type)</taxon>
        <taxon>Aveninae</taxon>
        <taxon>Avena</taxon>
    </lineage>
</organism>
<proteinExistence type="predicted"/>
<accession>A0ACD5X2T4</accession>